<keyword evidence="3" id="KW-1185">Reference proteome</keyword>
<dbReference type="AlphaFoldDB" id="A0A316Y9N1"/>
<reference evidence="2 3" key="1">
    <citation type="journal article" date="2018" name="Mol. Biol. Evol.">
        <title>Broad Genomic Sampling Reveals a Smut Pathogenic Ancestry of the Fungal Clade Ustilaginomycotina.</title>
        <authorList>
            <person name="Kijpornyongpan T."/>
            <person name="Mondo S.J."/>
            <person name="Barry K."/>
            <person name="Sandor L."/>
            <person name="Lee J."/>
            <person name="Lipzen A."/>
            <person name="Pangilinan J."/>
            <person name="LaButti K."/>
            <person name="Hainaut M."/>
            <person name="Henrissat B."/>
            <person name="Grigoriev I.V."/>
            <person name="Spatafora J.W."/>
            <person name="Aime M.C."/>
        </authorList>
    </citation>
    <scope>NUCLEOTIDE SEQUENCE [LARGE SCALE GENOMIC DNA]</scope>
    <source>
        <strain evidence="2 3">MCA 4198</strain>
    </source>
</reference>
<gene>
    <name evidence="2" type="ORF">FA10DRAFT_282255</name>
</gene>
<dbReference type="GeneID" id="37045672"/>
<dbReference type="EMBL" id="KZ819646">
    <property type="protein sequence ID" value="PWN86477.1"/>
    <property type="molecule type" value="Genomic_DNA"/>
</dbReference>
<organism evidence="2 3">
    <name type="scientific">Acaromyces ingoldii</name>
    <dbReference type="NCBI Taxonomy" id="215250"/>
    <lineage>
        <taxon>Eukaryota</taxon>
        <taxon>Fungi</taxon>
        <taxon>Dikarya</taxon>
        <taxon>Basidiomycota</taxon>
        <taxon>Ustilaginomycotina</taxon>
        <taxon>Exobasidiomycetes</taxon>
        <taxon>Exobasidiales</taxon>
        <taxon>Cryptobasidiaceae</taxon>
        <taxon>Acaromyces</taxon>
    </lineage>
</organism>
<feature type="domain" description="DUF7924" evidence="1">
    <location>
        <begin position="24"/>
        <end position="135"/>
    </location>
</feature>
<evidence type="ECO:0000313" key="2">
    <source>
        <dbReference type="EMBL" id="PWN86477.1"/>
    </source>
</evidence>
<name>A0A316Y9N1_9BASI</name>
<dbReference type="OrthoDB" id="5426775at2759"/>
<accession>A0A316Y9N1</accession>
<evidence type="ECO:0000259" key="1">
    <source>
        <dbReference type="Pfam" id="PF25545"/>
    </source>
</evidence>
<dbReference type="InParanoid" id="A0A316Y9N1"/>
<protein>
    <recommendedName>
        <fullName evidence="1">DUF7924 domain-containing protein</fullName>
    </recommendedName>
</protein>
<dbReference type="Proteomes" id="UP000245768">
    <property type="component" value="Unassembled WGS sequence"/>
</dbReference>
<dbReference type="RefSeq" id="XP_025373675.1">
    <property type="nucleotide sequence ID" value="XM_025523756.1"/>
</dbReference>
<proteinExistence type="predicted"/>
<evidence type="ECO:0000313" key="3">
    <source>
        <dbReference type="Proteomes" id="UP000245768"/>
    </source>
</evidence>
<dbReference type="InterPro" id="IPR057684">
    <property type="entry name" value="DUF7924"/>
</dbReference>
<dbReference type="Pfam" id="PF25545">
    <property type="entry name" value="DUF7924"/>
    <property type="match status" value="1"/>
</dbReference>
<sequence>MHFARRALLPLTTMPEVGVCEDEDWNEPVDLFSADGAPLSTPKPDIAIGLKPSDPTNNATSEQIHKILPMSEEFLEAIRLRKGLHPWPSLSIPDVAFPCFIFEAKSDSSVLFFAENQAAGGVAKALKILEGLEREFQEVGGTLEHPLPVIAACTQGALWEVLLGFRIGLEANHCGIHLVQLWLGQTTDKWGLLQLQIILAQIVLWISHTYRPKVEDMLERIRQSFPIHG</sequence>